<comment type="similarity">
    <text evidence="1">Belongs to the CWC26 family.</text>
</comment>
<feature type="compositionally biased region" description="Basic and acidic residues" evidence="3">
    <location>
        <begin position="214"/>
        <end position="238"/>
    </location>
</feature>
<evidence type="ECO:0000256" key="3">
    <source>
        <dbReference type="SAM" id="MobiDB-lite"/>
    </source>
</evidence>
<name>A0A085N257_9BILA</name>
<reference evidence="5 6" key="1">
    <citation type="journal article" date="2014" name="Nat. Genet.">
        <title>Genome and transcriptome of the porcine whipworm Trichuris suis.</title>
        <authorList>
            <person name="Jex A.R."/>
            <person name="Nejsum P."/>
            <person name="Schwarz E.M."/>
            <person name="Hu L."/>
            <person name="Young N.D."/>
            <person name="Hall R.S."/>
            <person name="Korhonen P.K."/>
            <person name="Liao S."/>
            <person name="Thamsborg S."/>
            <person name="Xia J."/>
            <person name="Xu P."/>
            <person name="Wang S."/>
            <person name="Scheerlinck J.P."/>
            <person name="Hofmann A."/>
            <person name="Sternberg P.W."/>
            <person name="Wang J."/>
            <person name="Gasser R.B."/>
        </authorList>
    </citation>
    <scope>NUCLEOTIDE SEQUENCE [LARGE SCALE GENOMIC DNA]</scope>
    <source>
        <strain evidence="5">DCEP-RM93F</strain>
        <strain evidence="4">DCEP-RM93M</strain>
    </source>
</reference>
<keyword evidence="6" id="KW-1185">Reference proteome</keyword>
<dbReference type="AlphaFoldDB" id="A0A085N257"/>
<feature type="region of interest" description="Disordered" evidence="3">
    <location>
        <begin position="440"/>
        <end position="474"/>
    </location>
</feature>
<dbReference type="EMBL" id="KL367571">
    <property type="protein sequence ID" value="KFD63553.1"/>
    <property type="molecule type" value="Genomic_DNA"/>
</dbReference>
<organism evidence="5">
    <name type="scientific">Trichuris suis</name>
    <name type="common">pig whipworm</name>
    <dbReference type="NCBI Taxonomy" id="68888"/>
    <lineage>
        <taxon>Eukaryota</taxon>
        <taxon>Metazoa</taxon>
        <taxon>Ecdysozoa</taxon>
        <taxon>Nematoda</taxon>
        <taxon>Enoplea</taxon>
        <taxon>Dorylaimia</taxon>
        <taxon>Trichinellida</taxon>
        <taxon>Trichuridae</taxon>
        <taxon>Trichuris</taxon>
    </lineage>
</organism>
<evidence type="ECO:0000256" key="2">
    <source>
        <dbReference type="ARBA" id="ARBA00014454"/>
    </source>
</evidence>
<gene>
    <name evidence="4" type="ORF">M513_01621</name>
    <name evidence="5" type="ORF">M514_01621</name>
</gene>
<feature type="compositionally biased region" description="Low complexity" evidence="3">
    <location>
        <begin position="152"/>
        <end position="163"/>
    </location>
</feature>
<dbReference type="InterPro" id="IPR018609">
    <property type="entry name" value="Bud13"/>
</dbReference>
<dbReference type="EMBL" id="KL363188">
    <property type="protein sequence ID" value="KFD57518.1"/>
    <property type="molecule type" value="Genomic_DNA"/>
</dbReference>
<sequence>MSLKEYLKRYESGQKKPKKVTKKVRKEVISRVKIIEEDFVLKPTWAKKPDSEEEFSDDDKPVLTFQNNRTDELRMLGKFSLSRWTEAPSGMQCLRSEVPFDSVSIVFYYLVSETSSEMNSAQSERRKRRHDSPVSDDGGKEEEEVSFEHISSTRTSVLSCSSSAERTATTLPSEGDDGRDIGERLPDGSVQQGSKGSNRDVVITRKNTVSELENDVKSGRDTVSAKEPPRIAKSHEPADLSPPRRQTARRRHDSEESDLSPPRKAYAAVPPPRSKSPSSARSSRKRDSDESDLSPPRKGRIDPRAYAAVPPPSSRSPSIGRSESRSSRDRHSRTARDKSVESNYSSSRSGRDAKPVVRKKMTVKKETEEEKALREELEKRFAIWSKGVKQVKEREAKLEEMAKEIEKPLARYAGDEDLEAHLKSQLYEDDPMYEYMMRKRRRENPGPPQCSKGRLALPNRFSIPPGARWDGVDRSNGFETRLLSQKNLRQAEKEEYYKWAAGTYE</sequence>
<accession>A0A085N257</accession>
<feature type="compositionally biased region" description="Basic and acidic residues" evidence="3">
    <location>
        <begin position="322"/>
        <end position="340"/>
    </location>
</feature>
<dbReference type="InterPro" id="IPR051112">
    <property type="entry name" value="CWC26_splicing_factor"/>
</dbReference>
<dbReference type="Proteomes" id="UP000030764">
    <property type="component" value="Unassembled WGS sequence"/>
</dbReference>
<dbReference type="GO" id="GO:0070274">
    <property type="term" value="C:RES complex"/>
    <property type="evidence" value="ECO:0007669"/>
    <property type="project" value="TreeGrafter"/>
</dbReference>
<evidence type="ECO:0000256" key="1">
    <source>
        <dbReference type="ARBA" id="ARBA00011069"/>
    </source>
</evidence>
<feature type="region of interest" description="Disordered" evidence="3">
    <location>
        <begin position="118"/>
        <end position="372"/>
    </location>
</feature>
<proteinExistence type="inferred from homology"/>
<evidence type="ECO:0000313" key="6">
    <source>
        <dbReference type="Proteomes" id="UP000030764"/>
    </source>
</evidence>
<dbReference type="PANTHER" id="PTHR31809:SF0">
    <property type="entry name" value="BUD13 HOMOLOG"/>
    <property type="match status" value="1"/>
</dbReference>
<evidence type="ECO:0000313" key="4">
    <source>
        <dbReference type="EMBL" id="KFD57518.1"/>
    </source>
</evidence>
<dbReference type="PANTHER" id="PTHR31809">
    <property type="entry name" value="BUD13 HOMOLOG"/>
    <property type="match status" value="1"/>
</dbReference>
<evidence type="ECO:0000313" key="5">
    <source>
        <dbReference type="EMBL" id="KFD63553.1"/>
    </source>
</evidence>
<protein>
    <recommendedName>
        <fullName evidence="2">BUD13 homolog</fullName>
    </recommendedName>
</protein>
<dbReference type="Pfam" id="PF09736">
    <property type="entry name" value="Bud13"/>
    <property type="match status" value="1"/>
</dbReference>
<dbReference type="Proteomes" id="UP000030758">
    <property type="component" value="Unassembled WGS sequence"/>
</dbReference>
<feature type="compositionally biased region" description="Basic and acidic residues" evidence="3">
    <location>
        <begin position="176"/>
        <end position="186"/>
    </location>
</feature>
<dbReference type="GO" id="GO:0005684">
    <property type="term" value="C:U2-type spliceosomal complex"/>
    <property type="evidence" value="ECO:0007669"/>
    <property type="project" value="TreeGrafter"/>
</dbReference>
<feature type="compositionally biased region" description="Basic and acidic residues" evidence="3">
    <location>
        <begin position="363"/>
        <end position="372"/>
    </location>
</feature>
<dbReference type="GO" id="GO:0000398">
    <property type="term" value="P:mRNA splicing, via spliceosome"/>
    <property type="evidence" value="ECO:0007669"/>
    <property type="project" value="TreeGrafter"/>
</dbReference>
<dbReference type="GO" id="GO:0003723">
    <property type="term" value="F:RNA binding"/>
    <property type="evidence" value="ECO:0007669"/>
    <property type="project" value="TreeGrafter"/>
</dbReference>